<evidence type="ECO:0000256" key="8">
    <source>
        <dbReference type="ARBA" id="ARBA00047833"/>
    </source>
</evidence>
<dbReference type="Gene3D" id="3.90.190.20">
    <property type="entry name" value="Mur ligase, C-terminal domain"/>
    <property type="match status" value="1"/>
</dbReference>
<comment type="caution">
    <text evidence="12">The sequence shown here is derived from an EMBL/GenBank/DDBJ whole genome shotgun (WGS) entry which is preliminary data.</text>
</comment>
<dbReference type="InterPro" id="IPR050061">
    <property type="entry name" value="MurCDEF_pg_biosynth"/>
</dbReference>
<evidence type="ECO:0000259" key="11">
    <source>
        <dbReference type="Pfam" id="PF08245"/>
    </source>
</evidence>
<evidence type="ECO:0000313" key="12">
    <source>
        <dbReference type="EMBL" id="KAG0584454.1"/>
    </source>
</evidence>
<dbReference type="Pfam" id="PF08245">
    <property type="entry name" value="Mur_ligase_M"/>
    <property type="match status" value="1"/>
</dbReference>
<reference evidence="12" key="1">
    <citation type="submission" date="2020-06" db="EMBL/GenBank/DDBJ databases">
        <title>WGS assembly of Ceratodon purpureus strain R40.</title>
        <authorList>
            <person name="Carey S.B."/>
            <person name="Jenkins J."/>
            <person name="Shu S."/>
            <person name="Lovell J.T."/>
            <person name="Sreedasyam A."/>
            <person name="Maumus F."/>
            <person name="Tiley G.P."/>
            <person name="Fernandez-Pozo N."/>
            <person name="Barry K."/>
            <person name="Chen C."/>
            <person name="Wang M."/>
            <person name="Lipzen A."/>
            <person name="Daum C."/>
            <person name="Saski C.A."/>
            <person name="Payton A.C."/>
            <person name="Mcbreen J.C."/>
            <person name="Conrad R.E."/>
            <person name="Kollar L.M."/>
            <person name="Olsson S."/>
            <person name="Huttunen S."/>
            <person name="Landis J.B."/>
            <person name="Wickett N.J."/>
            <person name="Johnson M.G."/>
            <person name="Rensing S.A."/>
            <person name="Grimwood J."/>
            <person name="Schmutz J."/>
            <person name="Mcdaniel S.F."/>
        </authorList>
    </citation>
    <scope>NUCLEOTIDE SEQUENCE</scope>
    <source>
        <strain evidence="12">R40</strain>
    </source>
</reference>
<dbReference type="GO" id="GO:0005737">
    <property type="term" value="C:cytoplasm"/>
    <property type="evidence" value="ECO:0007669"/>
    <property type="project" value="UniProtKB-SubCell"/>
</dbReference>
<name>A0A8T0IKY9_CERPU</name>
<evidence type="ECO:0000259" key="9">
    <source>
        <dbReference type="Pfam" id="PF01225"/>
    </source>
</evidence>
<dbReference type="SUPFAM" id="SSF53244">
    <property type="entry name" value="MurD-like peptide ligases, peptide-binding domain"/>
    <property type="match status" value="1"/>
</dbReference>
<feature type="domain" description="Mur ligase C-terminal" evidence="10">
    <location>
        <begin position="451"/>
        <end position="567"/>
    </location>
</feature>
<comment type="catalytic activity">
    <reaction evidence="8">
        <text>UDP-N-acetyl-alpha-D-muramate + L-alanine + ATP = UDP-N-acetyl-alpha-D-muramoyl-L-alanine + ADP + phosphate + H(+)</text>
        <dbReference type="Rhea" id="RHEA:23372"/>
        <dbReference type="ChEBI" id="CHEBI:15378"/>
        <dbReference type="ChEBI" id="CHEBI:30616"/>
        <dbReference type="ChEBI" id="CHEBI:43474"/>
        <dbReference type="ChEBI" id="CHEBI:57972"/>
        <dbReference type="ChEBI" id="CHEBI:70757"/>
        <dbReference type="ChEBI" id="CHEBI:83898"/>
        <dbReference type="ChEBI" id="CHEBI:456216"/>
        <dbReference type="EC" id="6.3.2.8"/>
    </reaction>
</comment>
<dbReference type="HAMAP" id="MF_00046">
    <property type="entry name" value="MurC"/>
    <property type="match status" value="1"/>
</dbReference>
<dbReference type="PANTHER" id="PTHR43445:SF3">
    <property type="entry name" value="UDP-N-ACETYLMURAMATE--L-ALANINE LIGASE"/>
    <property type="match status" value="1"/>
</dbReference>
<proteinExistence type="inferred from homology"/>
<evidence type="ECO:0000256" key="6">
    <source>
        <dbReference type="ARBA" id="ARBA00022741"/>
    </source>
</evidence>
<dbReference type="InterPro" id="IPR004101">
    <property type="entry name" value="Mur_ligase_C"/>
</dbReference>
<keyword evidence="5" id="KW-0436">Ligase</keyword>
<dbReference type="PANTHER" id="PTHR43445">
    <property type="entry name" value="UDP-N-ACETYLMURAMATE--L-ALANINE LIGASE-RELATED"/>
    <property type="match status" value="1"/>
</dbReference>
<evidence type="ECO:0000313" key="13">
    <source>
        <dbReference type="Proteomes" id="UP000822688"/>
    </source>
</evidence>
<evidence type="ECO:0000256" key="3">
    <source>
        <dbReference type="ARBA" id="ARBA00012211"/>
    </source>
</evidence>
<dbReference type="InterPro" id="IPR036565">
    <property type="entry name" value="Mur-like_cat_sf"/>
</dbReference>
<evidence type="ECO:0000256" key="5">
    <source>
        <dbReference type="ARBA" id="ARBA00022598"/>
    </source>
</evidence>
<dbReference type="InterPro" id="IPR036615">
    <property type="entry name" value="Mur_ligase_C_dom_sf"/>
</dbReference>
<evidence type="ECO:0000256" key="1">
    <source>
        <dbReference type="ARBA" id="ARBA00004496"/>
    </source>
</evidence>
<feature type="domain" description="Mur ligase N-terminal catalytic" evidence="9">
    <location>
        <begin position="111"/>
        <end position="212"/>
    </location>
</feature>
<dbReference type="Pfam" id="PF02875">
    <property type="entry name" value="Mur_ligase_C"/>
    <property type="match status" value="1"/>
</dbReference>
<accession>A0A8T0IKY9</accession>
<keyword evidence="4" id="KW-0963">Cytoplasm</keyword>
<dbReference type="InterPro" id="IPR013221">
    <property type="entry name" value="Mur_ligase_cen"/>
</dbReference>
<evidence type="ECO:0000256" key="2">
    <source>
        <dbReference type="ARBA" id="ARBA00004752"/>
    </source>
</evidence>
<dbReference type="SUPFAM" id="SSF51984">
    <property type="entry name" value="MurCD N-terminal domain"/>
    <property type="match status" value="1"/>
</dbReference>
<evidence type="ECO:0000259" key="10">
    <source>
        <dbReference type="Pfam" id="PF02875"/>
    </source>
</evidence>
<sequence>MELSTLSFPHAYQRISRSEVIYGRYVSGSVGGTGSKLRSWAVVSAGRDSQGYAPSCLVKDEECGFRSNHLGFSDCGLDGRWSRRSRKVGSCWKRRRLSVESDANGSSPGSVHFVGIGGAGLSALALLALRQGWQVSGSDFSWSEQIERLKEAGVRVYVGHNAAQMIPEGSPPPDALVVSSAVGPGNEEVDAASALNVPIYKRDTWLGKITEGYELIAIAGTHGKSTTTAMLSVVLRNLGEDITAIVGAQVPQFPDGGNVMYGSSRKFVLEADEYDGCFLGISPSLAVVTNVEWEHVDMFPDEEAVRDIFKRFVMRIKPGGYLVICDDSAGAKSLLGLMKEDDQTVLSSQSREKRRVVTYGLGESSDWRAIMLVPNPQGGTDYTVVYKNRPMTRVSLRLPGMYNVLNSLAAIVVMSLLAAEKESDGEELAMVMKRAAEASSNALGTFSGVRRRFDWVGTVQGCHIIDDYAHHPTEVRAVLQAARQRFDQQPIWVIFQPHTVSRLATFLADFAPAFSAADRVIVTEVYSARNIRTEKIVTGEDLANAIIGPPAVYIPDLDDVVERLSWELAALDKNAMNDRGNIVLLTLGAGDITDLGPRLMQALSIPSA</sequence>
<dbReference type="Gene3D" id="3.40.50.720">
    <property type="entry name" value="NAD(P)-binding Rossmann-like Domain"/>
    <property type="match status" value="1"/>
</dbReference>
<evidence type="ECO:0000256" key="7">
    <source>
        <dbReference type="ARBA" id="ARBA00022840"/>
    </source>
</evidence>
<keyword evidence="13" id="KW-1185">Reference proteome</keyword>
<comment type="pathway">
    <text evidence="2">Cell wall biogenesis; peptidoglycan biosynthesis.</text>
</comment>
<dbReference type="GO" id="GO:0005524">
    <property type="term" value="F:ATP binding"/>
    <property type="evidence" value="ECO:0007669"/>
    <property type="project" value="UniProtKB-KW"/>
</dbReference>
<dbReference type="InterPro" id="IPR000713">
    <property type="entry name" value="Mur_ligase_N"/>
</dbReference>
<gene>
    <name evidence="12" type="ORF">KC19_3G210900</name>
</gene>
<keyword evidence="6" id="KW-0547">Nucleotide-binding</keyword>
<dbReference type="EC" id="6.3.2.8" evidence="3"/>
<dbReference type="Pfam" id="PF01225">
    <property type="entry name" value="Mur_ligase"/>
    <property type="match status" value="1"/>
</dbReference>
<dbReference type="NCBIfam" id="TIGR01082">
    <property type="entry name" value="murC"/>
    <property type="match status" value="1"/>
</dbReference>
<dbReference type="GO" id="GO:0008763">
    <property type="term" value="F:UDP-N-acetylmuramate-L-alanine ligase activity"/>
    <property type="evidence" value="ECO:0007669"/>
    <property type="project" value="UniProtKB-EC"/>
</dbReference>
<dbReference type="Gene3D" id="3.40.1190.10">
    <property type="entry name" value="Mur-like, catalytic domain"/>
    <property type="match status" value="1"/>
</dbReference>
<dbReference type="EMBL" id="CM026423">
    <property type="protein sequence ID" value="KAG0584454.1"/>
    <property type="molecule type" value="Genomic_DNA"/>
</dbReference>
<evidence type="ECO:0000256" key="4">
    <source>
        <dbReference type="ARBA" id="ARBA00022490"/>
    </source>
</evidence>
<protein>
    <recommendedName>
        <fullName evidence="3">UDP-N-acetylmuramate--L-alanine ligase</fullName>
        <ecNumber evidence="3">6.3.2.8</ecNumber>
    </recommendedName>
</protein>
<comment type="subcellular location">
    <subcellularLocation>
        <location evidence="1">Cytoplasm</location>
    </subcellularLocation>
</comment>
<dbReference type="SUPFAM" id="SSF53623">
    <property type="entry name" value="MurD-like peptide ligases, catalytic domain"/>
    <property type="match status" value="1"/>
</dbReference>
<organism evidence="12 13">
    <name type="scientific">Ceratodon purpureus</name>
    <name type="common">Fire moss</name>
    <name type="synonym">Dicranum purpureum</name>
    <dbReference type="NCBI Taxonomy" id="3225"/>
    <lineage>
        <taxon>Eukaryota</taxon>
        <taxon>Viridiplantae</taxon>
        <taxon>Streptophyta</taxon>
        <taxon>Embryophyta</taxon>
        <taxon>Bryophyta</taxon>
        <taxon>Bryophytina</taxon>
        <taxon>Bryopsida</taxon>
        <taxon>Dicranidae</taxon>
        <taxon>Pseudoditrichales</taxon>
        <taxon>Ditrichaceae</taxon>
        <taxon>Ceratodon</taxon>
    </lineage>
</organism>
<dbReference type="InterPro" id="IPR005758">
    <property type="entry name" value="UDP-N-AcMur_Ala_ligase_MurC"/>
</dbReference>
<dbReference type="Proteomes" id="UP000822688">
    <property type="component" value="Chromosome 3"/>
</dbReference>
<feature type="domain" description="Mur ligase central" evidence="11">
    <location>
        <begin position="218"/>
        <end position="413"/>
    </location>
</feature>
<dbReference type="AlphaFoldDB" id="A0A8T0IKY9"/>
<keyword evidence="7" id="KW-0067">ATP-binding</keyword>